<keyword evidence="2" id="KW-0479">Metal-binding</keyword>
<dbReference type="RefSeq" id="WP_171353418.1">
    <property type="nucleotide sequence ID" value="NZ_VTXP01000010.1"/>
</dbReference>
<comment type="caution">
    <text evidence="5">The sequence shown here is derived from an EMBL/GenBank/DDBJ whole genome shotgun (WGS) entry which is preliminary data.</text>
</comment>
<reference evidence="5 6" key="1">
    <citation type="submission" date="2019-09" db="EMBL/GenBank/DDBJ databases">
        <title>Draft genome sequencing and comparative genomics of hatchery-associated Vibrios.</title>
        <authorList>
            <person name="Kehlet-Delgado H."/>
            <person name="Mueller R.S."/>
        </authorList>
    </citation>
    <scope>NUCLEOTIDE SEQUENCE [LARGE SCALE GENOMIC DNA]</scope>
    <source>
        <strain evidence="5 6">09-121-3</strain>
    </source>
</reference>
<proteinExistence type="inferred from homology"/>
<organism evidence="5 6">
    <name type="scientific">Vibrio coralliilyticus</name>
    <dbReference type="NCBI Taxonomy" id="190893"/>
    <lineage>
        <taxon>Bacteria</taxon>
        <taxon>Pseudomonadati</taxon>
        <taxon>Pseudomonadota</taxon>
        <taxon>Gammaproteobacteria</taxon>
        <taxon>Vibrionales</taxon>
        <taxon>Vibrionaceae</taxon>
        <taxon>Vibrio</taxon>
    </lineage>
</organism>
<evidence type="ECO:0000313" key="5">
    <source>
        <dbReference type="EMBL" id="NOJ24746.1"/>
    </source>
</evidence>
<comment type="similarity">
    <text evidence="1">Belongs to the Gfa family.</text>
</comment>
<protein>
    <submittedName>
        <fullName evidence="5">Aldehyde-activating protein</fullName>
    </submittedName>
</protein>
<dbReference type="GO" id="GO:0016846">
    <property type="term" value="F:carbon-sulfur lyase activity"/>
    <property type="evidence" value="ECO:0007669"/>
    <property type="project" value="InterPro"/>
</dbReference>
<feature type="domain" description="CENP-V/GFA" evidence="4">
    <location>
        <begin position="1"/>
        <end position="113"/>
    </location>
</feature>
<dbReference type="EMBL" id="VTXP01000010">
    <property type="protein sequence ID" value="NOJ24746.1"/>
    <property type="molecule type" value="Genomic_DNA"/>
</dbReference>
<evidence type="ECO:0000256" key="1">
    <source>
        <dbReference type="ARBA" id="ARBA00005495"/>
    </source>
</evidence>
<evidence type="ECO:0000313" key="6">
    <source>
        <dbReference type="Proteomes" id="UP000576645"/>
    </source>
</evidence>
<dbReference type="Proteomes" id="UP000576645">
    <property type="component" value="Unassembled WGS sequence"/>
</dbReference>
<dbReference type="Gene3D" id="2.170.150.70">
    <property type="match status" value="1"/>
</dbReference>
<dbReference type="InterPro" id="IPR006913">
    <property type="entry name" value="CENP-V/GFA"/>
</dbReference>
<dbReference type="InterPro" id="IPR011057">
    <property type="entry name" value="Mss4-like_sf"/>
</dbReference>
<evidence type="ECO:0000256" key="2">
    <source>
        <dbReference type="ARBA" id="ARBA00022723"/>
    </source>
</evidence>
<dbReference type="AlphaFoldDB" id="A0AAP7DF03"/>
<dbReference type="PROSITE" id="PS51891">
    <property type="entry name" value="CENP_V_GFA"/>
    <property type="match status" value="1"/>
</dbReference>
<sequence>MEVSCHCGNLKLVAKSPPLEVGECNCSICRRYAVLWAYYSPFEVTVTWSEDPSIYYIWGDKCVEFHRCNLCGCMTHYVTTPKCDEQVTAINMRMAEGVILKDILIRKIDGSSY</sequence>
<dbReference type="PANTHER" id="PTHR28620">
    <property type="entry name" value="CENTROMERE PROTEIN V"/>
    <property type="match status" value="1"/>
</dbReference>
<accession>A0AAP7DF03</accession>
<evidence type="ECO:0000256" key="3">
    <source>
        <dbReference type="ARBA" id="ARBA00022833"/>
    </source>
</evidence>
<name>A0AAP7DF03_9VIBR</name>
<dbReference type="SUPFAM" id="SSF51316">
    <property type="entry name" value="Mss4-like"/>
    <property type="match status" value="1"/>
</dbReference>
<keyword evidence="3" id="KW-0862">Zinc</keyword>
<gene>
    <name evidence="5" type="ORF">F0238_18610</name>
</gene>
<dbReference type="GO" id="GO:0046872">
    <property type="term" value="F:metal ion binding"/>
    <property type="evidence" value="ECO:0007669"/>
    <property type="project" value="UniProtKB-KW"/>
</dbReference>
<dbReference type="PANTHER" id="PTHR28620:SF1">
    <property type="entry name" value="CENP-V_GFA DOMAIN-CONTAINING PROTEIN"/>
    <property type="match status" value="1"/>
</dbReference>
<dbReference type="InterPro" id="IPR052355">
    <property type="entry name" value="CENP-V-like"/>
</dbReference>
<evidence type="ECO:0000259" key="4">
    <source>
        <dbReference type="PROSITE" id="PS51891"/>
    </source>
</evidence>